<dbReference type="HOGENOM" id="CLU_2101206_0_0_1"/>
<accession>M1AKT5</accession>
<dbReference type="GO" id="GO:0006952">
    <property type="term" value="P:defense response"/>
    <property type="evidence" value="ECO:0007669"/>
    <property type="project" value="InterPro"/>
</dbReference>
<dbReference type="Gramene" id="PGSC0003DMT400024931">
    <property type="protein sequence ID" value="PGSC0003DMT400024931"/>
    <property type="gene ID" value="PGSC0003DMG400009634"/>
</dbReference>
<organism evidence="3 4">
    <name type="scientific">Solanum tuberosum</name>
    <name type="common">Potato</name>
    <dbReference type="NCBI Taxonomy" id="4113"/>
    <lineage>
        <taxon>Eukaryota</taxon>
        <taxon>Viridiplantae</taxon>
        <taxon>Streptophyta</taxon>
        <taxon>Embryophyta</taxon>
        <taxon>Tracheophyta</taxon>
        <taxon>Spermatophyta</taxon>
        <taxon>Magnoliopsida</taxon>
        <taxon>eudicotyledons</taxon>
        <taxon>Gunneridae</taxon>
        <taxon>Pentapetalae</taxon>
        <taxon>asterids</taxon>
        <taxon>lamiids</taxon>
        <taxon>Solanales</taxon>
        <taxon>Solanaceae</taxon>
        <taxon>Solanoideae</taxon>
        <taxon>Solaneae</taxon>
        <taxon>Solanum</taxon>
    </lineage>
</organism>
<evidence type="ECO:0000313" key="4">
    <source>
        <dbReference type="Proteomes" id="UP000011115"/>
    </source>
</evidence>
<evidence type="ECO:0000256" key="1">
    <source>
        <dbReference type="ARBA" id="ARBA00022737"/>
    </source>
</evidence>
<dbReference type="InterPro" id="IPR036390">
    <property type="entry name" value="WH_DNA-bd_sf"/>
</dbReference>
<dbReference type="InterPro" id="IPR058192">
    <property type="entry name" value="WHD_ROQ1-like"/>
</dbReference>
<dbReference type="InterPro" id="IPR044974">
    <property type="entry name" value="Disease_R_plants"/>
</dbReference>
<keyword evidence="4" id="KW-1185">Reference proteome</keyword>
<reference evidence="3" key="2">
    <citation type="submission" date="2015-06" db="UniProtKB">
        <authorList>
            <consortium name="EnsemblPlants"/>
        </authorList>
    </citation>
    <scope>IDENTIFICATION</scope>
    <source>
        <strain evidence="3">DM1-3 516 R44</strain>
    </source>
</reference>
<dbReference type="Pfam" id="PF23282">
    <property type="entry name" value="WHD_ROQ1"/>
    <property type="match status" value="1"/>
</dbReference>
<dbReference type="PANTHER" id="PTHR11017:SF464">
    <property type="entry name" value="ADP-RIBOSYL CYCLASE_CYCLIC ADP-RIBOSE HYDROLASE"/>
    <property type="match status" value="1"/>
</dbReference>
<sequence length="116" mass="13658">MGWSPKEQKIFLDIACFFRAYERKQVMKIVDSRDFGAEYGLDVLIEKSLVFISKYDRIEMHDLIEDMGKYIVKMQTNSGKPTRVWNVEDFEDVMMDNMGPYPTIQNVLQNLLCIFS</sequence>
<evidence type="ECO:0000313" key="3">
    <source>
        <dbReference type="EnsemblPlants" id="PGSC0003DMT400024931"/>
    </source>
</evidence>
<dbReference type="InParanoid" id="M1AKT5"/>
<feature type="domain" description="Disease resistance protein Roq1-like winged-helix" evidence="2">
    <location>
        <begin position="6"/>
        <end position="75"/>
    </location>
</feature>
<reference evidence="4" key="1">
    <citation type="journal article" date="2011" name="Nature">
        <title>Genome sequence and analysis of the tuber crop potato.</title>
        <authorList>
            <consortium name="The Potato Genome Sequencing Consortium"/>
        </authorList>
    </citation>
    <scope>NUCLEOTIDE SEQUENCE [LARGE SCALE GENOMIC DNA]</scope>
    <source>
        <strain evidence="4">cv. DM1-3 516 R44</strain>
    </source>
</reference>
<evidence type="ECO:0000259" key="2">
    <source>
        <dbReference type="Pfam" id="PF23282"/>
    </source>
</evidence>
<dbReference type="Proteomes" id="UP000011115">
    <property type="component" value="Unassembled WGS sequence"/>
</dbReference>
<proteinExistence type="predicted"/>
<dbReference type="EnsemblPlants" id="PGSC0003DMT400024931">
    <property type="protein sequence ID" value="PGSC0003DMT400024931"/>
    <property type="gene ID" value="PGSC0003DMG400009634"/>
</dbReference>
<name>M1AKT5_SOLTU</name>
<keyword evidence="1" id="KW-0677">Repeat</keyword>
<protein>
    <submittedName>
        <fullName evidence="3">Bacterial spot disease resistance protein 4</fullName>
    </submittedName>
</protein>
<dbReference type="PANTHER" id="PTHR11017">
    <property type="entry name" value="LEUCINE-RICH REPEAT-CONTAINING PROTEIN"/>
    <property type="match status" value="1"/>
</dbReference>
<dbReference type="AlphaFoldDB" id="M1AKT5"/>
<dbReference type="PaxDb" id="4113-PGSC0003DMT400024931"/>
<dbReference type="GO" id="GO:0005524">
    <property type="term" value="F:ATP binding"/>
    <property type="evidence" value="ECO:0007669"/>
    <property type="project" value="UniProtKB-KW"/>
</dbReference>
<dbReference type="SUPFAM" id="SSF46785">
    <property type="entry name" value="Winged helix' DNA-binding domain"/>
    <property type="match status" value="1"/>
</dbReference>
<dbReference type="ExpressionAtlas" id="M1AKT5">
    <property type="expression patterns" value="baseline"/>
</dbReference>